<comment type="caution">
    <text evidence="3">The sequence shown here is derived from an EMBL/GenBank/DDBJ whole genome shotgun (WGS) entry which is preliminary data.</text>
</comment>
<dbReference type="GO" id="GO:0016874">
    <property type="term" value="F:ligase activity"/>
    <property type="evidence" value="ECO:0007669"/>
    <property type="project" value="UniProtKB-KW"/>
</dbReference>
<dbReference type="PANTHER" id="PTHR21621">
    <property type="entry name" value="RIBOSOMAL PROTEIN S6 MODIFICATION PROTEIN"/>
    <property type="match status" value="1"/>
</dbReference>
<evidence type="ECO:0000256" key="1">
    <source>
        <dbReference type="PROSITE-ProRule" id="PRU00409"/>
    </source>
</evidence>
<sequence>MARIHIIHENPEWLPPLATALDQRGQPWADWNLSSGTFDLSRPPPEGVFYNRMSASSHTRGHRYSAELTAAVLAWLERYGRRVVNGPRALDLEISKARQYAALEAAGVAVPGTVVVRGEAEDVVKAARARYGRGPLILKPNRGGKGLGVRLFADPDALAAFLAEAPEDELPADGLWLLQDYLRAARPFITRAEFVGGRFLYAVEVDTSSGFELCPADVCEVPTPSAAVGDAFCPVGETPVGGAPSAPAPRFRVLPEGLEAGQRAKLEGFLAANGIEVAGIEFIRTAEGEVFTYDVNTNTNYNPAAEEAAGLAGTDRSGPGAIAAFLGSELARIQPAAA</sequence>
<evidence type="ECO:0000259" key="2">
    <source>
        <dbReference type="PROSITE" id="PS50975"/>
    </source>
</evidence>
<dbReference type="PROSITE" id="PS50975">
    <property type="entry name" value="ATP_GRASP"/>
    <property type="match status" value="1"/>
</dbReference>
<gene>
    <name evidence="3" type="ORF">NRP21_20790</name>
</gene>
<keyword evidence="4" id="KW-1185">Reference proteome</keyword>
<dbReference type="PANTHER" id="PTHR21621:SF0">
    <property type="entry name" value="BETA-CITRYLGLUTAMATE SYNTHASE B-RELATED"/>
    <property type="match status" value="1"/>
</dbReference>
<keyword evidence="3" id="KW-0436">Ligase</keyword>
<name>A0ABT1XBX6_9PROT</name>
<protein>
    <submittedName>
        <fullName evidence="3">Alpha-L-glutamate ligase</fullName>
    </submittedName>
</protein>
<reference evidence="3 4" key="1">
    <citation type="submission" date="2022-06" db="EMBL/GenBank/DDBJ databases">
        <title>Roseomonas CN29.</title>
        <authorList>
            <person name="Cheng Y."/>
            <person name="He X."/>
        </authorList>
    </citation>
    <scope>NUCLEOTIDE SEQUENCE [LARGE SCALE GENOMIC DNA]</scope>
    <source>
        <strain evidence="3 4">CN29</strain>
    </source>
</reference>
<feature type="domain" description="ATP-grasp" evidence="2">
    <location>
        <begin position="100"/>
        <end position="322"/>
    </location>
</feature>
<evidence type="ECO:0000313" key="3">
    <source>
        <dbReference type="EMBL" id="MCR0984499.1"/>
    </source>
</evidence>
<dbReference type="Gene3D" id="3.30.470.20">
    <property type="entry name" value="ATP-grasp fold, B domain"/>
    <property type="match status" value="1"/>
</dbReference>
<dbReference type="Proteomes" id="UP001524642">
    <property type="component" value="Unassembled WGS sequence"/>
</dbReference>
<proteinExistence type="predicted"/>
<dbReference type="EMBL" id="JANJOU010000021">
    <property type="protein sequence ID" value="MCR0984499.1"/>
    <property type="molecule type" value="Genomic_DNA"/>
</dbReference>
<evidence type="ECO:0000313" key="4">
    <source>
        <dbReference type="Proteomes" id="UP001524642"/>
    </source>
</evidence>
<organism evidence="3 4">
    <name type="scientific">Roseomonas populi</name>
    <dbReference type="NCBI Taxonomy" id="3121582"/>
    <lineage>
        <taxon>Bacteria</taxon>
        <taxon>Pseudomonadati</taxon>
        <taxon>Pseudomonadota</taxon>
        <taxon>Alphaproteobacteria</taxon>
        <taxon>Acetobacterales</taxon>
        <taxon>Roseomonadaceae</taxon>
        <taxon>Roseomonas</taxon>
    </lineage>
</organism>
<dbReference type="RefSeq" id="WP_257718152.1">
    <property type="nucleotide sequence ID" value="NZ_JANJOU010000021.1"/>
</dbReference>
<accession>A0ABT1XBX6</accession>
<keyword evidence="1" id="KW-0067">ATP-binding</keyword>
<keyword evidence="1" id="KW-0547">Nucleotide-binding</keyword>
<dbReference type="InterPro" id="IPR011761">
    <property type="entry name" value="ATP-grasp"/>
</dbReference>
<dbReference type="SUPFAM" id="SSF56059">
    <property type="entry name" value="Glutathione synthetase ATP-binding domain-like"/>
    <property type="match status" value="1"/>
</dbReference>